<dbReference type="EMBL" id="JACOSL010000022">
    <property type="protein sequence ID" value="MBI1756147.1"/>
    <property type="molecule type" value="Genomic_DNA"/>
</dbReference>
<evidence type="ECO:0000313" key="2">
    <source>
        <dbReference type="EMBL" id="MBI1756147.1"/>
    </source>
</evidence>
<name>A0A931PU42_FIMGI</name>
<proteinExistence type="predicted"/>
<protein>
    <submittedName>
        <fullName evidence="2">RHS repeat protein</fullName>
    </submittedName>
</protein>
<organism evidence="2 3">
    <name type="scientific">Fimbriimonas ginsengisoli</name>
    <dbReference type="NCBI Taxonomy" id="1005039"/>
    <lineage>
        <taxon>Bacteria</taxon>
        <taxon>Bacillati</taxon>
        <taxon>Armatimonadota</taxon>
        <taxon>Fimbriimonadia</taxon>
        <taxon>Fimbriimonadales</taxon>
        <taxon>Fimbriimonadaceae</taxon>
        <taxon>Fimbriimonas</taxon>
    </lineage>
</organism>
<gene>
    <name evidence="2" type="ORF">HYR64_03470</name>
</gene>
<dbReference type="InterPro" id="IPR006530">
    <property type="entry name" value="YD"/>
</dbReference>
<dbReference type="Proteomes" id="UP000727962">
    <property type="component" value="Unassembled WGS sequence"/>
</dbReference>
<dbReference type="NCBIfam" id="TIGR01643">
    <property type="entry name" value="YD_repeat_2x"/>
    <property type="match status" value="2"/>
</dbReference>
<dbReference type="Pfam" id="PF05593">
    <property type="entry name" value="RHS_repeat"/>
    <property type="match status" value="2"/>
</dbReference>
<feature type="region of interest" description="Disordered" evidence="1">
    <location>
        <begin position="483"/>
        <end position="506"/>
    </location>
</feature>
<reference evidence="2" key="1">
    <citation type="submission" date="2020-07" db="EMBL/GenBank/DDBJ databases">
        <title>Huge and variable diversity of episymbiotic CPR bacteria and DPANN archaea in groundwater ecosystems.</title>
        <authorList>
            <person name="He C.Y."/>
            <person name="Keren R."/>
            <person name="Whittaker M."/>
            <person name="Farag I.F."/>
            <person name="Doudna J."/>
            <person name="Cate J.H.D."/>
            <person name="Banfield J.F."/>
        </authorList>
    </citation>
    <scope>NUCLEOTIDE SEQUENCE</scope>
    <source>
        <strain evidence="2">NC_groundwater_17_Pr7_B-0.1um_64_12</strain>
    </source>
</reference>
<dbReference type="Gene3D" id="2.180.10.10">
    <property type="entry name" value="RHS repeat-associated core"/>
    <property type="match status" value="2"/>
</dbReference>
<dbReference type="AlphaFoldDB" id="A0A931PU42"/>
<dbReference type="InterPro" id="IPR031325">
    <property type="entry name" value="RHS_repeat"/>
</dbReference>
<evidence type="ECO:0000313" key="3">
    <source>
        <dbReference type="Proteomes" id="UP000727962"/>
    </source>
</evidence>
<evidence type="ECO:0000256" key="1">
    <source>
        <dbReference type="SAM" id="MobiDB-lite"/>
    </source>
</evidence>
<dbReference type="PANTHER" id="PTHR32305">
    <property type="match status" value="1"/>
</dbReference>
<sequence length="506" mass="54043">MSRFGFLNSPLWRTKGLAMFACLVIVIPQTFAGVTAISGMSLAGIKQAIQMVRGVPQYSDSPTAVWLGPNPGRDADGRGMWTQTELDDLAKAARNNAIQWGTDVLSASTEGGVLLSNGNGAGGGGALPWERTLGDVNSNTGNKLTQIPLLGWPVRGGETLGFTLSHSSKAALTTQFGVNWRLSMDPYVSAGDTNVILVKGDGLYSNPNLIPPTGIHDSLTANANGSYTYTPKDQSVWQFDINGYATSYTDRAGNRTTETRDSSGRITTLTDPTTRALSFTNNGSGLTTRITDTSGRYWQFAYDSSLNLTGITMPALSGSSYTRSFGYNSHHAITSHTDLRGNVWSYGYDSTGVVLTSETDPLSNVNSYSYTTTTGVLTQPGSLTSTDNYSSGQIASRVDPAGFSDATTWDSSKNITSYTDLRGKVWGYTYDSNANKLTETNPLSQVTTWTYNSTNDVLTVKDALNNTTTFTYNSVGRPLTVVNPLSKPGSPTPGTATASCSRPRTP</sequence>
<comment type="caution">
    <text evidence="2">The sequence shown here is derived from an EMBL/GenBank/DDBJ whole genome shotgun (WGS) entry which is preliminary data.</text>
</comment>
<accession>A0A931PU42</accession>
<feature type="compositionally biased region" description="Polar residues" evidence="1">
    <location>
        <begin position="492"/>
        <end position="506"/>
    </location>
</feature>
<dbReference type="PANTHER" id="PTHR32305:SF15">
    <property type="entry name" value="PROTEIN RHSA-RELATED"/>
    <property type="match status" value="1"/>
</dbReference>
<dbReference type="InterPro" id="IPR050708">
    <property type="entry name" value="T6SS_VgrG/RHS"/>
</dbReference>